<dbReference type="EMBL" id="HBUE01151654">
    <property type="protein sequence ID" value="CAG6505603.1"/>
    <property type="molecule type" value="Transcribed_RNA"/>
</dbReference>
<dbReference type="EMBL" id="HBUE01151644">
    <property type="protein sequence ID" value="CAG6505594.1"/>
    <property type="molecule type" value="Transcribed_RNA"/>
</dbReference>
<accession>A0A8D8IM38</accession>
<dbReference type="EMBL" id="HBUE01256635">
    <property type="protein sequence ID" value="CAG6556884.1"/>
    <property type="molecule type" value="Transcribed_RNA"/>
</dbReference>
<dbReference type="EMBL" id="HBUE01151641">
    <property type="protein sequence ID" value="CAG6505591.1"/>
    <property type="molecule type" value="Transcribed_RNA"/>
</dbReference>
<dbReference type="EMBL" id="HBUE01256644">
    <property type="protein sequence ID" value="CAG6556891.1"/>
    <property type="molecule type" value="Transcribed_RNA"/>
</dbReference>
<dbReference type="EMBL" id="HBUE01151651">
    <property type="protein sequence ID" value="CAG6505600.1"/>
    <property type="molecule type" value="Transcribed_RNA"/>
</dbReference>
<evidence type="ECO:0000256" key="1">
    <source>
        <dbReference type="SAM" id="MobiDB-lite"/>
    </source>
</evidence>
<reference evidence="2" key="1">
    <citation type="submission" date="2021-05" db="EMBL/GenBank/DDBJ databases">
        <authorList>
            <person name="Alioto T."/>
            <person name="Alioto T."/>
            <person name="Gomez Garrido J."/>
        </authorList>
    </citation>
    <scope>NUCLEOTIDE SEQUENCE</scope>
</reference>
<dbReference type="EMBL" id="HBUE01256655">
    <property type="protein sequence ID" value="CAG6556902.1"/>
    <property type="molecule type" value="Transcribed_RNA"/>
</dbReference>
<dbReference type="EMBL" id="HBUE01151643">
    <property type="protein sequence ID" value="CAG6505592.1"/>
    <property type="molecule type" value="Transcribed_RNA"/>
</dbReference>
<dbReference type="EMBL" id="HBUE01256651">
    <property type="protein sequence ID" value="CAG6556898.1"/>
    <property type="molecule type" value="Transcribed_RNA"/>
</dbReference>
<feature type="region of interest" description="Disordered" evidence="1">
    <location>
        <begin position="53"/>
        <end position="78"/>
    </location>
</feature>
<proteinExistence type="predicted"/>
<dbReference type="EMBL" id="HBUE01256652">
    <property type="protein sequence ID" value="CAG6556899.1"/>
    <property type="molecule type" value="Transcribed_RNA"/>
</dbReference>
<dbReference type="EMBL" id="HBUE01151652">
    <property type="protein sequence ID" value="CAG6505601.1"/>
    <property type="molecule type" value="Transcribed_RNA"/>
</dbReference>
<dbReference type="AlphaFoldDB" id="A0A8D8IM38"/>
<dbReference type="EMBL" id="HBUE01151634">
    <property type="protein sequence ID" value="CAG6505585.1"/>
    <property type="molecule type" value="Transcribed_RNA"/>
</dbReference>
<evidence type="ECO:0000313" key="2">
    <source>
        <dbReference type="EMBL" id="CAG6556889.1"/>
    </source>
</evidence>
<name>A0A8D8IM38_CULPI</name>
<dbReference type="EMBL" id="HBUE01151650">
    <property type="protein sequence ID" value="CAG6505599.1"/>
    <property type="molecule type" value="Transcribed_RNA"/>
</dbReference>
<protein>
    <submittedName>
        <fullName evidence="2">(northern house mosquito) hypothetical protein</fullName>
    </submittedName>
</protein>
<dbReference type="EMBL" id="HBUE01151633">
    <property type="protein sequence ID" value="CAG6505584.1"/>
    <property type="molecule type" value="Transcribed_RNA"/>
</dbReference>
<dbReference type="EMBL" id="HBUE01151639">
    <property type="protein sequence ID" value="CAG6505590.1"/>
    <property type="molecule type" value="Transcribed_RNA"/>
</dbReference>
<dbReference type="EMBL" id="HBUE01256653">
    <property type="protein sequence ID" value="CAG6556900.1"/>
    <property type="molecule type" value="Transcribed_RNA"/>
</dbReference>
<sequence length="103" mass="11588">MISKVADWFLAEPIDAIRKHSKFCVIFVTFFLQKALHYQLDVLLGEATRGKIHSAAKRHSTRTDNRTNDRGGQKRALSTEAAGQLISQCVLLQPFCVSTTERV</sequence>
<feature type="compositionally biased region" description="Basic and acidic residues" evidence="1">
    <location>
        <begin position="61"/>
        <end position="72"/>
    </location>
</feature>
<dbReference type="EMBL" id="HBUE01256634">
    <property type="protein sequence ID" value="CAG6556883.1"/>
    <property type="molecule type" value="Transcribed_RNA"/>
</dbReference>
<organism evidence="2">
    <name type="scientific">Culex pipiens</name>
    <name type="common">House mosquito</name>
    <dbReference type="NCBI Taxonomy" id="7175"/>
    <lineage>
        <taxon>Eukaryota</taxon>
        <taxon>Metazoa</taxon>
        <taxon>Ecdysozoa</taxon>
        <taxon>Arthropoda</taxon>
        <taxon>Hexapoda</taxon>
        <taxon>Insecta</taxon>
        <taxon>Pterygota</taxon>
        <taxon>Neoptera</taxon>
        <taxon>Endopterygota</taxon>
        <taxon>Diptera</taxon>
        <taxon>Nematocera</taxon>
        <taxon>Culicoidea</taxon>
        <taxon>Culicidae</taxon>
        <taxon>Culicinae</taxon>
        <taxon>Culicini</taxon>
        <taxon>Culex</taxon>
        <taxon>Culex</taxon>
    </lineage>
</organism>
<dbReference type="EMBL" id="HBUE01256642">
    <property type="protein sequence ID" value="CAG6556890.1"/>
    <property type="molecule type" value="Transcribed_RNA"/>
</dbReference>
<dbReference type="EMBL" id="HBUE01256645">
    <property type="protein sequence ID" value="CAG6556893.1"/>
    <property type="molecule type" value="Transcribed_RNA"/>
</dbReference>
<dbReference type="EMBL" id="HBUE01256640">
    <property type="protein sequence ID" value="CAG6556889.1"/>
    <property type="molecule type" value="Transcribed_RNA"/>
</dbReference>